<organism evidence="1 2">
    <name type="scientific">Streptomyces luteoverticillatus</name>
    <name type="common">Streptoverticillium luteoverticillatus</name>
    <dbReference type="NCBI Taxonomy" id="66425"/>
    <lineage>
        <taxon>Bacteria</taxon>
        <taxon>Bacillati</taxon>
        <taxon>Actinomycetota</taxon>
        <taxon>Actinomycetes</taxon>
        <taxon>Kitasatosporales</taxon>
        <taxon>Streptomycetaceae</taxon>
        <taxon>Streptomyces</taxon>
    </lineage>
</organism>
<evidence type="ECO:0000313" key="2">
    <source>
        <dbReference type="Proteomes" id="UP000267900"/>
    </source>
</evidence>
<reference evidence="1 2" key="1">
    <citation type="submission" date="2018-12" db="EMBL/GenBank/DDBJ databases">
        <title>The whole draft genome of Streptomyce luteoverticillatus CGMCC 15060.</title>
        <authorList>
            <person name="Feng Z."/>
            <person name="Chen G."/>
            <person name="Zhang J."/>
            <person name="Zhu H."/>
            <person name="Yu X."/>
            <person name="Zhang W."/>
            <person name="Zhang X."/>
        </authorList>
    </citation>
    <scope>NUCLEOTIDE SEQUENCE [LARGE SCALE GENOMIC DNA]</scope>
    <source>
        <strain evidence="1 2">CGMCC 15060</strain>
    </source>
</reference>
<dbReference type="EMBL" id="CP034587">
    <property type="protein sequence ID" value="AZQ69835.1"/>
    <property type="molecule type" value="Genomic_DNA"/>
</dbReference>
<name>A0A3S9PBR3_STRLT</name>
<dbReference type="OrthoDB" id="4333526at2"/>
<sequence length="111" mass="11692">MARSFRVFHPNQAPGAQAKNFNINGFDISNGHAVLATAAIFPGGPGSFGPDLDLRLQVHGPIVWVSNIVPHGGPNEATGIEYVVHVDNTSTPVNVAVTLTVFDRCEGFGVV</sequence>
<gene>
    <name evidence="1" type="ORF">EKH77_00085</name>
</gene>
<evidence type="ECO:0000313" key="1">
    <source>
        <dbReference type="EMBL" id="AZQ69835.1"/>
    </source>
</evidence>
<keyword evidence="2" id="KW-1185">Reference proteome</keyword>
<accession>A0A3S9PBR3</accession>
<dbReference type="AlphaFoldDB" id="A0A3S9PBR3"/>
<protein>
    <submittedName>
        <fullName evidence="1">Uncharacterized protein</fullName>
    </submittedName>
</protein>
<dbReference type="RefSeq" id="WP_126912400.1">
    <property type="nucleotide sequence ID" value="NZ_CP034587.1"/>
</dbReference>
<dbReference type="Proteomes" id="UP000267900">
    <property type="component" value="Chromosome"/>
</dbReference>
<proteinExistence type="predicted"/>